<dbReference type="AlphaFoldDB" id="A0A2G4YW46"/>
<feature type="signal peptide" evidence="1">
    <location>
        <begin position="1"/>
        <end position="27"/>
    </location>
</feature>
<dbReference type="PANTHER" id="PTHR33361:SF16">
    <property type="entry name" value="DUF885 DOMAIN-CONTAINING PROTEIN"/>
    <property type="match status" value="1"/>
</dbReference>
<dbReference type="PANTHER" id="PTHR33361">
    <property type="entry name" value="GLR0591 PROTEIN"/>
    <property type="match status" value="1"/>
</dbReference>
<evidence type="ECO:0000313" key="2">
    <source>
        <dbReference type="EMBL" id="PHZ86561.1"/>
    </source>
</evidence>
<dbReference type="InParanoid" id="A0A2G4YW46"/>
<keyword evidence="3" id="KW-1185">Reference proteome</keyword>
<feature type="chain" id="PRO_5013673551" evidence="1">
    <location>
        <begin position="28"/>
        <end position="616"/>
    </location>
</feature>
<dbReference type="Proteomes" id="UP000229730">
    <property type="component" value="Unassembled WGS sequence"/>
</dbReference>
<accession>A0A2G4YW46</accession>
<dbReference type="RefSeq" id="WP_099470937.1">
    <property type="nucleotide sequence ID" value="NZ_CP041025.1"/>
</dbReference>
<sequence>MRKKLLLLASVVVLSGAASLPSLPSLAADQVSVAASENSARLLRFLEDIYQTALQESPMLQSQQGLTPVQDGWDDLSPEAENRNLAALWQSLRALHRDFDYATLDEAGQFNYRVLEEELKLRIERHGWRDKLYPLNQIVGHHVLIVGTLVNYHNISSRQDAEAYITRIKTVGQPMNQLRAQITARQAKGIYLPKHLLPRLIGGSEQSISGYPFDPDSQMDNVVFSDFKRKVGLLDIAAADKDQLIKNAKAALLDKFGPAYRGLMATLNAQVPLAKEDHGVWNMPDGDRFYQFLIRQFTTTDMTPEEVHKLGLSEVARIHGEMRKIMHKVGFIGDLQAFFTFLKKDPRFYYENTDAGRQGYLQAARKTLADMTARMDEILPYRPKSNLVIKRFEEYREKSSPGAFYESGSADGSRPGNIYVNLYDMTNVSKVDMEALMFHEGIPGHHMQYSLINSRPEIPRMRTYEIWWSNTALTEGWALYAESYARELGFYQDPYSDFGRLAGELWRACRLVVDSGLHYKRWSRDKAVAYLNDNTSSPPEANYRAVDRYLAVPGQATAFKVGMNRIIEEREKARALLGDRFDIREFHYAVLKHGSISLKAMQASVAAWIKQRQAQP</sequence>
<evidence type="ECO:0000256" key="1">
    <source>
        <dbReference type="SAM" id="SignalP"/>
    </source>
</evidence>
<dbReference type="OrthoDB" id="9763405at2"/>
<keyword evidence="1" id="KW-0732">Signal</keyword>
<comment type="caution">
    <text evidence="2">The sequence shown here is derived from an EMBL/GenBank/DDBJ whole genome shotgun (WGS) entry which is preliminary data.</text>
</comment>
<evidence type="ECO:0000313" key="3">
    <source>
        <dbReference type="Proteomes" id="UP000229730"/>
    </source>
</evidence>
<reference evidence="2 3" key="1">
    <citation type="submission" date="2017-10" db="EMBL/GenBank/DDBJ databases">
        <title>Frigbacter circumglobatus gen. nov. sp. nov., isolated from sediment cultured in situ.</title>
        <authorList>
            <person name="Zhao Z."/>
        </authorList>
    </citation>
    <scope>NUCLEOTIDE SEQUENCE [LARGE SCALE GENOMIC DNA]</scope>
    <source>
        <strain evidence="2 3">ZYL</strain>
    </source>
</reference>
<gene>
    <name evidence="2" type="ORF">CRD36_01375</name>
</gene>
<dbReference type="EMBL" id="PDEM01000007">
    <property type="protein sequence ID" value="PHZ86561.1"/>
    <property type="molecule type" value="Genomic_DNA"/>
</dbReference>
<protein>
    <submittedName>
        <fullName evidence="2">DUF885 domain-containing protein</fullName>
    </submittedName>
</protein>
<dbReference type="Pfam" id="PF05960">
    <property type="entry name" value="DUF885"/>
    <property type="match status" value="1"/>
</dbReference>
<dbReference type="InterPro" id="IPR010281">
    <property type="entry name" value="DUF885"/>
</dbReference>
<name>A0A2G4YW46_9PROT</name>
<organism evidence="2 3">
    <name type="scientific">Paremcibacter congregatus</name>
    <dbReference type="NCBI Taxonomy" id="2043170"/>
    <lineage>
        <taxon>Bacteria</taxon>
        <taxon>Pseudomonadati</taxon>
        <taxon>Pseudomonadota</taxon>
        <taxon>Alphaproteobacteria</taxon>
        <taxon>Emcibacterales</taxon>
        <taxon>Emcibacteraceae</taxon>
        <taxon>Paremcibacter</taxon>
    </lineage>
</organism>
<proteinExistence type="predicted"/>